<dbReference type="AlphaFoldDB" id="A0A6A6YRZ0"/>
<evidence type="ECO:0000256" key="6">
    <source>
        <dbReference type="ARBA" id="ARBA00022840"/>
    </source>
</evidence>
<evidence type="ECO:0000256" key="8">
    <source>
        <dbReference type="ARBA" id="ARBA00048679"/>
    </source>
</evidence>
<dbReference type="RefSeq" id="XP_033577641.1">
    <property type="nucleotide sequence ID" value="XM_033727947.1"/>
</dbReference>
<dbReference type="Proteomes" id="UP000504636">
    <property type="component" value="Unplaced"/>
</dbReference>
<keyword evidence="4" id="KW-0547">Nucleotide-binding</keyword>
<evidence type="ECO:0000256" key="1">
    <source>
        <dbReference type="ARBA" id="ARBA00012513"/>
    </source>
</evidence>
<evidence type="ECO:0000313" key="11">
    <source>
        <dbReference type="Proteomes" id="UP000504636"/>
    </source>
</evidence>
<keyword evidence="3" id="KW-0808">Transferase</keyword>
<evidence type="ECO:0000256" key="3">
    <source>
        <dbReference type="ARBA" id="ARBA00022679"/>
    </source>
</evidence>
<gene>
    <name evidence="10 12" type="ORF">BDZ99DRAFT_570011</name>
</gene>
<evidence type="ECO:0000256" key="7">
    <source>
        <dbReference type="ARBA" id="ARBA00047899"/>
    </source>
</evidence>
<evidence type="ECO:0000313" key="10">
    <source>
        <dbReference type="EMBL" id="KAF2810677.1"/>
    </source>
</evidence>
<dbReference type="PANTHER" id="PTHR43671:SF98">
    <property type="entry name" value="SERINE_THREONINE-PROTEIN KINASE NEK11"/>
    <property type="match status" value="1"/>
</dbReference>
<keyword evidence="5 10" id="KW-0418">Kinase</keyword>
<dbReference type="Gene3D" id="1.10.510.10">
    <property type="entry name" value="Transferase(Phosphotransferase) domain 1"/>
    <property type="match status" value="1"/>
</dbReference>
<proteinExistence type="predicted"/>
<evidence type="ECO:0000256" key="4">
    <source>
        <dbReference type="ARBA" id="ARBA00022741"/>
    </source>
</evidence>
<feature type="domain" description="Protein kinase" evidence="9">
    <location>
        <begin position="144"/>
        <end position="451"/>
    </location>
</feature>
<reference evidence="10 12" key="1">
    <citation type="journal article" date="2020" name="Stud. Mycol.">
        <title>101 Dothideomycetes genomes: a test case for predicting lifestyles and emergence of pathogens.</title>
        <authorList>
            <person name="Haridas S."/>
            <person name="Albert R."/>
            <person name="Binder M."/>
            <person name="Bloem J."/>
            <person name="Labutti K."/>
            <person name="Salamov A."/>
            <person name="Andreopoulos B."/>
            <person name="Baker S."/>
            <person name="Barry K."/>
            <person name="Bills G."/>
            <person name="Bluhm B."/>
            <person name="Cannon C."/>
            <person name="Castanera R."/>
            <person name="Culley D."/>
            <person name="Daum C."/>
            <person name="Ezra D."/>
            <person name="Gonzalez J."/>
            <person name="Henrissat B."/>
            <person name="Kuo A."/>
            <person name="Liang C."/>
            <person name="Lipzen A."/>
            <person name="Lutzoni F."/>
            <person name="Magnuson J."/>
            <person name="Mondo S."/>
            <person name="Nolan M."/>
            <person name="Ohm R."/>
            <person name="Pangilinan J."/>
            <person name="Park H.-J."/>
            <person name="Ramirez L."/>
            <person name="Alfaro M."/>
            <person name="Sun H."/>
            <person name="Tritt A."/>
            <person name="Yoshinaga Y."/>
            <person name="Zwiers L.-H."/>
            <person name="Turgeon B."/>
            <person name="Goodwin S."/>
            <person name="Spatafora J."/>
            <person name="Crous P."/>
            <person name="Grigoriev I."/>
        </authorList>
    </citation>
    <scope>NUCLEOTIDE SEQUENCE</scope>
    <source>
        <strain evidence="10 12">CBS 304.34</strain>
    </source>
</reference>
<dbReference type="EC" id="2.7.11.1" evidence="1"/>
<dbReference type="SUPFAM" id="SSF56112">
    <property type="entry name" value="Protein kinase-like (PK-like)"/>
    <property type="match status" value="1"/>
</dbReference>
<keyword evidence="2" id="KW-0723">Serine/threonine-protein kinase</keyword>
<dbReference type="Pfam" id="PF00069">
    <property type="entry name" value="Pkinase"/>
    <property type="match status" value="1"/>
</dbReference>
<dbReference type="GO" id="GO:0005634">
    <property type="term" value="C:nucleus"/>
    <property type="evidence" value="ECO:0007669"/>
    <property type="project" value="TreeGrafter"/>
</dbReference>
<evidence type="ECO:0000313" key="12">
    <source>
        <dbReference type="RefSeq" id="XP_033577641.1"/>
    </source>
</evidence>
<dbReference type="CDD" id="cd00180">
    <property type="entry name" value="PKc"/>
    <property type="match status" value="1"/>
</dbReference>
<reference evidence="12" key="2">
    <citation type="submission" date="2020-04" db="EMBL/GenBank/DDBJ databases">
        <authorList>
            <consortium name="NCBI Genome Project"/>
        </authorList>
    </citation>
    <scope>NUCLEOTIDE SEQUENCE</scope>
    <source>
        <strain evidence="12">CBS 304.34</strain>
    </source>
</reference>
<dbReference type="GO" id="GO:0005524">
    <property type="term" value="F:ATP binding"/>
    <property type="evidence" value="ECO:0007669"/>
    <property type="project" value="UniProtKB-KW"/>
</dbReference>
<evidence type="ECO:0000259" key="9">
    <source>
        <dbReference type="PROSITE" id="PS50011"/>
    </source>
</evidence>
<dbReference type="OrthoDB" id="4062651at2759"/>
<name>A0A6A6YRZ0_9PEZI</name>
<dbReference type="GeneID" id="54468840"/>
<dbReference type="GO" id="GO:0004674">
    <property type="term" value="F:protein serine/threonine kinase activity"/>
    <property type="evidence" value="ECO:0007669"/>
    <property type="project" value="UniProtKB-KW"/>
</dbReference>
<sequence>MDRLRAQIRDIRCLVAGGKDFFIPLHSLYTLVTEAIVRDALSVSSIEWYRIDGITDKIYPGGRRIFAILVMLDGRIAEITRFIELDNLQDSPIDHKLPFSEQDLRMLVPSIAEDFYRLQWEFCAPILSTGVEHRFLDLRTVLPFTENTKIGEGGLGEVFRISIHPDHQNMAMILPSESKGLVRKQTSEIMHDSDSRYENELRSLSLLNQLEHPNISRLLSFYTYQRRRNFIFPLAQGGDLDKLFEKDPPPSDFREHFSFYKALSRLSSALEMVHDYTTAKKVDLRLIGLHRDLKPNNILVDGDEFILSDFGFSSFKPATELSRTPFKRGGADYLAPECEDLDDSFRSGIVSRPSDIWSFGCIMLEVLVYMLQGQQGVQIFRKERRFKPWHMGTFHMPGLILNGSVTRLLDALDSDLRRPVQQLTRLIRKIFAISPEERPKAAQITSELQFITLNELLGPISKKYANTVSLTKSIQARLEFGRFQSWKYVLNFIDEQQNEAHESNPLRTNFDESLALLQKVRSELALTQERHDSMAFPTFYELRSLNDCLVESLPVHYQNQAISFLDIFLCNDDTFRPGKSLQGLDDSGCSTTT</sequence>
<accession>A0A6A6YRZ0</accession>
<evidence type="ECO:0000256" key="5">
    <source>
        <dbReference type="ARBA" id="ARBA00022777"/>
    </source>
</evidence>
<dbReference type="InterPro" id="IPR050660">
    <property type="entry name" value="NEK_Ser/Thr_kinase"/>
</dbReference>
<evidence type="ECO:0000256" key="2">
    <source>
        <dbReference type="ARBA" id="ARBA00022527"/>
    </source>
</evidence>
<comment type="catalytic activity">
    <reaction evidence="7">
        <text>L-threonyl-[protein] + ATP = O-phospho-L-threonyl-[protein] + ADP + H(+)</text>
        <dbReference type="Rhea" id="RHEA:46608"/>
        <dbReference type="Rhea" id="RHEA-COMP:11060"/>
        <dbReference type="Rhea" id="RHEA-COMP:11605"/>
        <dbReference type="ChEBI" id="CHEBI:15378"/>
        <dbReference type="ChEBI" id="CHEBI:30013"/>
        <dbReference type="ChEBI" id="CHEBI:30616"/>
        <dbReference type="ChEBI" id="CHEBI:61977"/>
        <dbReference type="ChEBI" id="CHEBI:456216"/>
        <dbReference type="EC" id="2.7.11.1"/>
    </reaction>
</comment>
<dbReference type="InterPro" id="IPR011009">
    <property type="entry name" value="Kinase-like_dom_sf"/>
</dbReference>
<keyword evidence="11" id="KW-1185">Reference proteome</keyword>
<protein>
    <recommendedName>
        <fullName evidence="1">non-specific serine/threonine protein kinase</fullName>
        <ecNumber evidence="1">2.7.11.1</ecNumber>
    </recommendedName>
</protein>
<reference evidence="12" key="3">
    <citation type="submission" date="2025-04" db="UniProtKB">
        <authorList>
            <consortium name="RefSeq"/>
        </authorList>
    </citation>
    <scope>IDENTIFICATION</scope>
    <source>
        <strain evidence="12">CBS 304.34</strain>
    </source>
</reference>
<comment type="catalytic activity">
    <reaction evidence="8">
        <text>L-seryl-[protein] + ATP = O-phospho-L-seryl-[protein] + ADP + H(+)</text>
        <dbReference type="Rhea" id="RHEA:17989"/>
        <dbReference type="Rhea" id="RHEA-COMP:9863"/>
        <dbReference type="Rhea" id="RHEA-COMP:11604"/>
        <dbReference type="ChEBI" id="CHEBI:15378"/>
        <dbReference type="ChEBI" id="CHEBI:29999"/>
        <dbReference type="ChEBI" id="CHEBI:30616"/>
        <dbReference type="ChEBI" id="CHEBI:83421"/>
        <dbReference type="ChEBI" id="CHEBI:456216"/>
        <dbReference type="EC" id="2.7.11.1"/>
    </reaction>
</comment>
<dbReference type="SMART" id="SM00220">
    <property type="entry name" value="S_TKc"/>
    <property type="match status" value="1"/>
</dbReference>
<dbReference type="EMBL" id="MU003699">
    <property type="protein sequence ID" value="KAF2810677.1"/>
    <property type="molecule type" value="Genomic_DNA"/>
</dbReference>
<keyword evidence="6" id="KW-0067">ATP-binding</keyword>
<dbReference type="PROSITE" id="PS50011">
    <property type="entry name" value="PROTEIN_KINASE_DOM"/>
    <property type="match status" value="1"/>
</dbReference>
<dbReference type="InterPro" id="IPR000719">
    <property type="entry name" value="Prot_kinase_dom"/>
</dbReference>
<organism evidence="10">
    <name type="scientific">Mytilinidion resinicola</name>
    <dbReference type="NCBI Taxonomy" id="574789"/>
    <lineage>
        <taxon>Eukaryota</taxon>
        <taxon>Fungi</taxon>
        <taxon>Dikarya</taxon>
        <taxon>Ascomycota</taxon>
        <taxon>Pezizomycotina</taxon>
        <taxon>Dothideomycetes</taxon>
        <taxon>Pleosporomycetidae</taxon>
        <taxon>Mytilinidiales</taxon>
        <taxon>Mytilinidiaceae</taxon>
        <taxon>Mytilinidion</taxon>
    </lineage>
</organism>
<dbReference type="PANTHER" id="PTHR43671">
    <property type="entry name" value="SERINE/THREONINE-PROTEIN KINASE NEK"/>
    <property type="match status" value="1"/>
</dbReference>